<dbReference type="RefSeq" id="XP_009031266.1">
    <property type="nucleotide sequence ID" value="XM_009033018.1"/>
</dbReference>
<dbReference type="InterPro" id="IPR036691">
    <property type="entry name" value="Endo/exonu/phosph_ase_sf"/>
</dbReference>
<dbReference type="STRING" id="6412.T1EXI4"/>
<feature type="domain" description="Endonuclease/exonuclease/phosphatase" evidence="2">
    <location>
        <begin position="136"/>
        <end position="247"/>
    </location>
</feature>
<evidence type="ECO:0000259" key="2">
    <source>
        <dbReference type="Pfam" id="PF14529"/>
    </source>
</evidence>
<dbReference type="InterPro" id="IPR005135">
    <property type="entry name" value="Endo/exonuclease/phosphatase"/>
</dbReference>
<dbReference type="KEGG" id="hro:HELRODRAFT_165965"/>
<name>T1EXI4_HELRO</name>
<reference evidence="4" key="3">
    <citation type="submission" date="2015-06" db="UniProtKB">
        <authorList>
            <consortium name="EnsemblMetazoa"/>
        </authorList>
    </citation>
    <scope>IDENTIFICATION</scope>
</reference>
<dbReference type="OrthoDB" id="6143825at2759"/>
<dbReference type="OMA" id="SITICNG"/>
<dbReference type="PANTHER" id="PTHR33273">
    <property type="entry name" value="DOMAIN-CONTAINING PROTEIN, PUTATIVE-RELATED"/>
    <property type="match status" value="1"/>
</dbReference>
<sequence length="370" mass="43157">MPTIDIQTRDKSDILSNNDDHKSIKRQDDIMHKNPNKIRILQWNIRGMKNNFPELQILISKYNPQIIYLQETKVTDDKQINLKNFKAYHKSAIPTKTNPSAGTSIYIHHDITQSPVKIETNNHFIATRITIHNKSITICNGYIKPNSLIKSQELKHLIKQIPKPFILLGDFNAHNKIWECSTSNAQGIHLEKTIIESDFCLIKPTKATMYHDHTNTSSTIDLAMTTPAILEWDAEDDLHGSDHYPIILSIKNIRNYDLKRINYNKTDWTAFKTMTEERMKNFNTIDDESMNKWIRIITTIIDQITPVITIFLDIEKAYDKAWRYGITRVLHQAGLRGNLPKFIQNFLINRFFQIHYLQSLHLINKALNII</sequence>
<organism evidence="4 5">
    <name type="scientific">Helobdella robusta</name>
    <name type="common">Californian leech</name>
    <dbReference type="NCBI Taxonomy" id="6412"/>
    <lineage>
        <taxon>Eukaryota</taxon>
        <taxon>Metazoa</taxon>
        <taxon>Spiralia</taxon>
        <taxon>Lophotrochozoa</taxon>
        <taxon>Annelida</taxon>
        <taxon>Clitellata</taxon>
        <taxon>Hirudinea</taxon>
        <taxon>Rhynchobdellida</taxon>
        <taxon>Glossiphoniidae</taxon>
        <taxon>Helobdella</taxon>
    </lineage>
</organism>
<dbReference type="EMBL" id="AMQM01002223">
    <property type="status" value="NOT_ANNOTATED_CDS"/>
    <property type="molecule type" value="Genomic_DNA"/>
</dbReference>
<dbReference type="GO" id="GO:0003824">
    <property type="term" value="F:catalytic activity"/>
    <property type="evidence" value="ECO:0007669"/>
    <property type="project" value="InterPro"/>
</dbReference>
<gene>
    <name evidence="4" type="primary">20201284</name>
    <name evidence="3" type="ORF">HELRODRAFT_165965</name>
</gene>
<evidence type="ECO:0000313" key="5">
    <source>
        <dbReference type="Proteomes" id="UP000015101"/>
    </source>
</evidence>
<accession>T1EXI4</accession>
<evidence type="ECO:0000256" key="1">
    <source>
        <dbReference type="SAM" id="MobiDB-lite"/>
    </source>
</evidence>
<dbReference type="InParanoid" id="T1EXI4"/>
<reference evidence="5" key="1">
    <citation type="submission" date="2012-12" db="EMBL/GenBank/DDBJ databases">
        <authorList>
            <person name="Hellsten U."/>
            <person name="Grimwood J."/>
            <person name="Chapman J.A."/>
            <person name="Shapiro H."/>
            <person name="Aerts A."/>
            <person name="Otillar R.P."/>
            <person name="Terry A.Y."/>
            <person name="Boore J.L."/>
            <person name="Simakov O."/>
            <person name="Marletaz F."/>
            <person name="Cho S.-J."/>
            <person name="Edsinger-Gonzales E."/>
            <person name="Havlak P."/>
            <person name="Kuo D.-H."/>
            <person name="Larsson T."/>
            <person name="Lv J."/>
            <person name="Arendt D."/>
            <person name="Savage R."/>
            <person name="Osoegawa K."/>
            <person name="de Jong P."/>
            <person name="Lindberg D.R."/>
            <person name="Seaver E.C."/>
            <person name="Weisblat D.A."/>
            <person name="Putnam N.H."/>
            <person name="Grigoriev I.V."/>
            <person name="Rokhsar D.S."/>
        </authorList>
    </citation>
    <scope>NUCLEOTIDE SEQUENCE</scope>
</reference>
<evidence type="ECO:0000313" key="3">
    <source>
        <dbReference type="EMBL" id="ESN90313.1"/>
    </source>
</evidence>
<dbReference type="CTD" id="20201284"/>
<dbReference type="AlphaFoldDB" id="T1EXI4"/>
<dbReference type="EMBL" id="KB097753">
    <property type="protein sequence ID" value="ESN90313.1"/>
    <property type="molecule type" value="Genomic_DNA"/>
</dbReference>
<dbReference type="Pfam" id="PF14529">
    <property type="entry name" value="Exo_endo_phos_2"/>
    <property type="match status" value="1"/>
</dbReference>
<dbReference type="Gene3D" id="3.60.10.10">
    <property type="entry name" value="Endonuclease/exonuclease/phosphatase"/>
    <property type="match status" value="1"/>
</dbReference>
<keyword evidence="5" id="KW-1185">Reference proteome</keyword>
<proteinExistence type="predicted"/>
<dbReference type="SUPFAM" id="SSF56219">
    <property type="entry name" value="DNase I-like"/>
    <property type="match status" value="1"/>
</dbReference>
<evidence type="ECO:0000313" key="4">
    <source>
        <dbReference type="EnsemblMetazoa" id="HelroP165965"/>
    </source>
</evidence>
<dbReference type="HOGENOM" id="CLU_748593_0_0_1"/>
<feature type="region of interest" description="Disordered" evidence="1">
    <location>
        <begin position="1"/>
        <end position="23"/>
    </location>
</feature>
<dbReference type="eggNOG" id="KOG1075">
    <property type="taxonomic scope" value="Eukaryota"/>
</dbReference>
<feature type="compositionally biased region" description="Basic and acidic residues" evidence="1">
    <location>
        <begin position="7"/>
        <end position="23"/>
    </location>
</feature>
<dbReference type="EnsemblMetazoa" id="HelroT165965">
    <property type="protein sequence ID" value="HelroP165965"/>
    <property type="gene ID" value="HelroG165965"/>
</dbReference>
<dbReference type="GeneID" id="20201284"/>
<reference evidence="3 5" key="2">
    <citation type="journal article" date="2013" name="Nature">
        <title>Insights into bilaterian evolution from three spiralian genomes.</title>
        <authorList>
            <person name="Simakov O."/>
            <person name="Marletaz F."/>
            <person name="Cho S.J."/>
            <person name="Edsinger-Gonzales E."/>
            <person name="Havlak P."/>
            <person name="Hellsten U."/>
            <person name="Kuo D.H."/>
            <person name="Larsson T."/>
            <person name="Lv J."/>
            <person name="Arendt D."/>
            <person name="Savage R."/>
            <person name="Osoegawa K."/>
            <person name="de Jong P."/>
            <person name="Grimwood J."/>
            <person name="Chapman J.A."/>
            <person name="Shapiro H."/>
            <person name="Aerts A."/>
            <person name="Otillar R.P."/>
            <person name="Terry A.Y."/>
            <person name="Boore J.L."/>
            <person name="Grigoriev I.V."/>
            <person name="Lindberg D.R."/>
            <person name="Seaver E.C."/>
            <person name="Weisblat D.A."/>
            <person name="Putnam N.H."/>
            <person name="Rokhsar D.S."/>
        </authorList>
    </citation>
    <scope>NUCLEOTIDE SEQUENCE</scope>
</reference>
<protein>
    <recommendedName>
        <fullName evidence="2">Endonuclease/exonuclease/phosphatase domain-containing protein</fullName>
    </recommendedName>
</protein>
<dbReference type="PANTHER" id="PTHR33273:SF4">
    <property type="entry name" value="ENDONUCLEASE_EXONUCLEASE_PHOSPHATASE DOMAIN-CONTAINING PROTEIN"/>
    <property type="match status" value="1"/>
</dbReference>
<dbReference type="Proteomes" id="UP000015101">
    <property type="component" value="Unassembled WGS sequence"/>
</dbReference>